<dbReference type="Proteomes" id="UP000184304">
    <property type="component" value="Unassembled WGS sequence"/>
</dbReference>
<dbReference type="InterPro" id="IPR001138">
    <property type="entry name" value="Zn2Cys6_DnaBD"/>
</dbReference>
<dbReference type="VEuPathDB" id="FungiDB:ASPTUDRAFT_48833"/>
<dbReference type="InterPro" id="IPR036864">
    <property type="entry name" value="Zn2-C6_fun-type_DNA-bd_sf"/>
</dbReference>
<evidence type="ECO:0000256" key="3">
    <source>
        <dbReference type="ARBA" id="ARBA00023163"/>
    </source>
</evidence>
<keyword evidence="2" id="KW-0238">DNA-binding</keyword>
<dbReference type="CDD" id="cd00067">
    <property type="entry name" value="GAL4"/>
    <property type="match status" value="1"/>
</dbReference>
<dbReference type="InterPro" id="IPR052400">
    <property type="entry name" value="Zn2-C6_fungal_TF"/>
</dbReference>
<dbReference type="Gene3D" id="4.10.240.10">
    <property type="entry name" value="Zn(2)-C6 fungal-type DNA-binding domain"/>
    <property type="match status" value="1"/>
</dbReference>
<evidence type="ECO:0000313" key="7">
    <source>
        <dbReference type="EMBL" id="OJI89280.1"/>
    </source>
</evidence>
<feature type="domain" description="Zn(2)-C6 fungal-type" evidence="6">
    <location>
        <begin position="21"/>
        <end position="51"/>
    </location>
</feature>
<dbReference type="PANTHER" id="PTHR47657">
    <property type="entry name" value="STEROL REGULATORY ELEMENT-BINDING PROTEIN ECM22"/>
    <property type="match status" value="1"/>
</dbReference>
<protein>
    <recommendedName>
        <fullName evidence="6">Zn(2)-C6 fungal-type domain-containing protein</fullName>
    </recommendedName>
</protein>
<feature type="region of interest" description="Disordered" evidence="5">
    <location>
        <begin position="1"/>
        <end position="20"/>
    </location>
</feature>
<feature type="compositionally biased region" description="Low complexity" evidence="5">
    <location>
        <begin position="77"/>
        <end position="92"/>
    </location>
</feature>
<keyword evidence="1" id="KW-0805">Transcription regulation</keyword>
<dbReference type="GO" id="GO:0009893">
    <property type="term" value="P:positive regulation of metabolic process"/>
    <property type="evidence" value="ECO:0007669"/>
    <property type="project" value="UniProtKB-ARBA"/>
</dbReference>
<name>A0A1L9NIZ4_ASPTC</name>
<proteinExistence type="predicted"/>
<keyword evidence="4" id="KW-0539">Nucleus</keyword>
<dbReference type="Pfam" id="PF11951">
    <property type="entry name" value="Fungal_trans_2"/>
    <property type="match status" value="1"/>
</dbReference>
<dbReference type="STRING" id="767770.A0A1L9NIZ4"/>
<dbReference type="OMA" id="MRGVRSI"/>
<evidence type="ECO:0000259" key="6">
    <source>
        <dbReference type="PROSITE" id="PS50048"/>
    </source>
</evidence>
<evidence type="ECO:0000256" key="2">
    <source>
        <dbReference type="ARBA" id="ARBA00023125"/>
    </source>
</evidence>
<keyword evidence="3" id="KW-0804">Transcription</keyword>
<dbReference type="AlphaFoldDB" id="A0A1L9NIZ4"/>
<dbReference type="GO" id="GO:0003677">
    <property type="term" value="F:DNA binding"/>
    <property type="evidence" value="ECO:0007669"/>
    <property type="project" value="UniProtKB-KW"/>
</dbReference>
<dbReference type="InterPro" id="IPR021858">
    <property type="entry name" value="Fun_TF"/>
</dbReference>
<reference evidence="8" key="1">
    <citation type="journal article" date="2017" name="Genome Biol.">
        <title>Comparative genomics reveals high biological diversity and specific adaptations in the industrially and medically important fungal genus Aspergillus.</title>
        <authorList>
            <person name="de Vries R.P."/>
            <person name="Riley R."/>
            <person name="Wiebenga A."/>
            <person name="Aguilar-Osorio G."/>
            <person name="Amillis S."/>
            <person name="Uchima C.A."/>
            <person name="Anderluh G."/>
            <person name="Asadollahi M."/>
            <person name="Askin M."/>
            <person name="Barry K."/>
            <person name="Battaglia E."/>
            <person name="Bayram O."/>
            <person name="Benocci T."/>
            <person name="Braus-Stromeyer S.A."/>
            <person name="Caldana C."/>
            <person name="Canovas D."/>
            <person name="Cerqueira G.C."/>
            <person name="Chen F."/>
            <person name="Chen W."/>
            <person name="Choi C."/>
            <person name="Clum A."/>
            <person name="Dos Santos R.A."/>
            <person name="Damasio A.R."/>
            <person name="Diallinas G."/>
            <person name="Emri T."/>
            <person name="Fekete E."/>
            <person name="Flipphi M."/>
            <person name="Freyberg S."/>
            <person name="Gallo A."/>
            <person name="Gournas C."/>
            <person name="Habgood R."/>
            <person name="Hainaut M."/>
            <person name="Harispe M.L."/>
            <person name="Henrissat B."/>
            <person name="Hilden K.S."/>
            <person name="Hope R."/>
            <person name="Hossain A."/>
            <person name="Karabika E."/>
            <person name="Karaffa L."/>
            <person name="Karanyi Z."/>
            <person name="Krasevec N."/>
            <person name="Kuo A."/>
            <person name="Kusch H."/>
            <person name="LaButti K."/>
            <person name="Lagendijk E.L."/>
            <person name="Lapidus A."/>
            <person name="Levasseur A."/>
            <person name="Lindquist E."/>
            <person name="Lipzen A."/>
            <person name="Logrieco A.F."/>
            <person name="MacCabe A."/>
            <person name="Maekelae M.R."/>
            <person name="Malavazi I."/>
            <person name="Melin P."/>
            <person name="Meyer V."/>
            <person name="Mielnichuk N."/>
            <person name="Miskei M."/>
            <person name="Molnar A.P."/>
            <person name="Mule G."/>
            <person name="Ngan C.Y."/>
            <person name="Orejas M."/>
            <person name="Orosz E."/>
            <person name="Ouedraogo J.P."/>
            <person name="Overkamp K.M."/>
            <person name="Park H.-S."/>
            <person name="Perrone G."/>
            <person name="Piumi F."/>
            <person name="Punt P.J."/>
            <person name="Ram A.F."/>
            <person name="Ramon A."/>
            <person name="Rauscher S."/>
            <person name="Record E."/>
            <person name="Riano-Pachon D.M."/>
            <person name="Robert V."/>
            <person name="Roehrig J."/>
            <person name="Ruller R."/>
            <person name="Salamov A."/>
            <person name="Salih N.S."/>
            <person name="Samson R.A."/>
            <person name="Sandor E."/>
            <person name="Sanguinetti M."/>
            <person name="Schuetze T."/>
            <person name="Sepcic K."/>
            <person name="Shelest E."/>
            <person name="Sherlock G."/>
            <person name="Sophianopoulou V."/>
            <person name="Squina F.M."/>
            <person name="Sun H."/>
            <person name="Susca A."/>
            <person name="Todd R.B."/>
            <person name="Tsang A."/>
            <person name="Unkles S.E."/>
            <person name="van de Wiele N."/>
            <person name="van Rossen-Uffink D."/>
            <person name="Oliveira J.V."/>
            <person name="Vesth T.C."/>
            <person name="Visser J."/>
            <person name="Yu J.-H."/>
            <person name="Zhou M."/>
            <person name="Andersen M.R."/>
            <person name="Archer D.B."/>
            <person name="Baker S.E."/>
            <person name="Benoit I."/>
            <person name="Brakhage A.A."/>
            <person name="Braus G.H."/>
            <person name="Fischer R."/>
            <person name="Frisvad J.C."/>
            <person name="Goldman G.H."/>
            <person name="Houbraken J."/>
            <person name="Oakley B."/>
            <person name="Pocsi I."/>
            <person name="Scazzocchio C."/>
            <person name="Seiboth B."/>
            <person name="vanKuyk P.A."/>
            <person name="Wortman J."/>
            <person name="Dyer P.S."/>
            <person name="Grigoriev I.V."/>
        </authorList>
    </citation>
    <scope>NUCLEOTIDE SEQUENCE [LARGE SCALE GENOMIC DNA]</scope>
    <source>
        <strain evidence="8">CBS 134.48</strain>
    </source>
</reference>
<dbReference type="GO" id="GO:0000981">
    <property type="term" value="F:DNA-binding transcription factor activity, RNA polymerase II-specific"/>
    <property type="evidence" value="ECO:0007669"/>
    <property type="project" value="InterPro"/>
</dbReference>
<dbReference type="SUPFAM" id="SSF57701">
    <property type="entry name" value="Zn2/Cys6 DNA-binding domain"/>
    <property type="match status" value="1"/>
</dbReference>
<dbReference type="PANTHER" id="PTHR47657:SF13">
    <property type="entry name" value="ZN(2)-C6 FUNGAL-TYPE DOMAIN-CONTAINING PROTEIN-RELATED"/>
    <property type="match status" value="1"/>
</dbReference>
<gene>
    <name evidence="7" type="ORF">ASPTUDRAFT_48833</name>
</gene>
<dbReference type="Pfam" id="PF00172">
    <property type="entry name" value="Zn_clus"/>
    <property type="match status" value="1"/>
</dbReference>
<dbReference type="OrthoDB" id="416217at2759"/>
<feature type="region of interest" description="Disordered" evidence="5">
    <location>
        <begin position="53"/>
        <end position="92"/>
    </location>
</feature>
<keyword evidence="8" id="KW-1185">Reference proteome</keyword>
<evidence type="ECO:0000256" key="1">
    <source>
        <dbReference type="ARBA" id="ARBA00023015"/>
    </source>
</evidence>
<sequence length="426" mass="47836">MNDQLPMQIRSRRSHNKSRAGCQNCKKRRVKCDEKKPHCTKCVRHSIECDFASPAASTSPDPTRRFRFRPSKYQPGSRTSSPSTRTEAVTSSAASASTGVQCDLAGSALSGGISFADLKLYHHFVTSTYKTLADEKVDHKRVWSHHVPQWGISFPSIMHLILALSALHLAHEDPASRTQFIAQADDHFTFGVRSVSAVLCLLNTENCQLIYMSAALICLVYFGRGPRRGEYLVFSDIGRSEWLILLHGVHSIVSQNHDRVFTGVLEPIPDDSIGGVSDELQAELDEHLQQVQQVQAFILSHVTDETSRSLFAAAINDLLSAFEEVYKMRSAGKDGICLMHLVVGWVYRLRAEMISLLEQKDRYALILFGHWSILLVYQRSSWLMQGWDAHVLHGVRTSLGEEDQQWLAWPIQVIEGEVPTHSTSKL</sequence>
<evidence type="ECO:0000313" key="8">
    <source>
        <dbReference type="Proteomes" id="UP000184304"/>
    </source>
</evidence>
<dbReference type="EMBL" id="KV878177">
    <property type="protein sequence ID" value="OJI89280.1"/>
    <property type="molecule type" value="Genomic_DNA"/>
</dbReference>
<evidence type="ECO:0000256" key="5">
    <source>
        <dbReference type="SAM" id="MobiDB-lite"/>
    </source>
</evidence>
<accession>A0A1L9NIZ4</accession>
<dbReference type="PROSITE" id="PS50048">
    <property type="entry name" value="ZN2_CY6_FUNGAL_2"/>
    <property type="match status" value="1"/>
</dbReference>
<organism evidence="7 8">
    <name type="scientific">Aspergillus tubingensis (strain CBS 134.48)</name>
    <dbReference type="NCBI Taxonomy" id="767770"/>
    <lineage>
        <taxon>Eukaryota</taxon>
        <taxon>Fungi</taxon>
        <taxon>Dikarya</taxon>
        <taxon>Ascomycota</taxon>
        <taxon>Pezizomycotina</taxon>
        <taxon>Eurotiomycetes</taxon>
        <taxon>Eurotiomycetidae</taxon>
        <taxon>Eurotiales</taxon>
        <taxon>Aspergillaceae</taxon>
        <taxon>Aspergillus</taxon>
        <taxon>Aspergillus subgen. Circumdati</taxon>
    </lineage>
</organism>
<dbReference type="SMART" id="SM00066">
    <property type="entry name" value="GAL4"/>
    <property type="match status" value="1"/>
</dbReference>
<evidence type="ECO:0000256" key="4">
    <source>
        <dbReference type="ARBA" id="ARBA00023242"/>
    </source>
</evidence>
<dbReference type="PROSITE" id="PS00463">
    <property type="entry name" value="ZN2_CY6_FUNGAL_1"/>
    <property type="match status" value="1"/>
</dbReference>
<dbReference type="GO" id="GO:0008270">
    <property type="term" value="F:zinc ion binding"/>
    <property type="evidence" value="ECO:0007669"/>
    <property type="project" value="InterPro"/>
</dbReference>